<evidence type="ECO:0000256" key="3">
    <source>
        <dbReference type="ARBA" id="ARBA00012228"/>
    </source>
</evidence>
<reference evidence="11" key="1">
    <citation type="submission" date="2021-01" db="EMBL/GenBank/DDBJ databases">
        <title>Phytophthora aleatoria, a newly-described species from Pinus radiata is distinct from Phytophthora cactorum isolates based on comparative genomics.</title>
        <authorList>
            <person name="Mcdougal R."/>
            <person name="Panda P."/>
            <person name="Williams N."/>
            <person name="Studholme D.J."/>
        </authorList>
    </citation>
    <scope>NUCLEOTIDE SEQUENCE</scope>
    <source>
        <strain evidence="11">NZFS 4037</strain>
    </source>
</reference>
<evidence type="ECO:0000313" key="11">
    <source>
        <dbReference type="EMBL" id="KAG6955001.1"/>
    </source>
</evidence>
<comment type="caution">
    <text evidence="11">The sequence shown here is derived from an EMBL/GenBank/DDBJ whole genome shotgun (WGS) entry which is preliminary data.</text>
</comment>
<dbReference type="GO" id="GO:0052856">
    <property type="term" value="F:NAD(P)HX epimerase activity"/>
    <property type="evidence" value="ECO:0007669"/>
    <property type="project" value="UniProtKB-EC"/>
</dbReference>
<evidence type="ECO:0000256" key="4">
    <source>
        <dbReference type="ARBA" id="ARBA00022723"/>
    </source>
</evidence>
<evidence type="ECO:0000259" key="10">
    <source>
        <dbReference type="PROSITE" id="PS51385"/>
    </source>
</evidence>
<accession>A0A8J5M2B3</accession>
<evidence type="ECO:0000313" key="12">
    <source>
        <dbReference type="Proteomes" id="UP000709295"/>
    </source>
</evidence>
<evidence type="ECO:0000256" key="8">
    <source>
        <dbReference type="ARBA" id="ARBA00023027"/>
    </source>
</evidence>
<dbReference type="EC" id="5.1.99.6" evidence="3"/>
<dbReference type="Pfam" id="PF03853">
    <property type="entry name" value="YjeF_N"/>
    <property type="match status" value="1"/>
</dbReference>
<dbReference type="PANTHER" id="PTHR13232">
    <property type="entry name" value="NAD(P)H-HYDRATE EPIMERASE"/>
    <property type="match status" value="1"/>
</dbReference>
<evidence type="ECO:0000256" key="1">
    <source>
        <dbReference type="ARBA" id="ARBA00000013"/>
    </source>
</evidence>
<protein>
    <recommendedName>
        <fullName evidence="3">NAD(P)H-hydrate epimerase</fullName>
        <ecNumber evidence="3">5.1.99.6</ecNumber>
    </recommendedName>
</protein>
<dbReference type="AlphaFoldDB" id="A0A8J5M2B3"/>
<evidence type="ECO:0000256" key="2">
    <source>
        <dbReference type="ARBA" id="ARBA00000909"/>
    </source>
</evidence>
<dbReference type="Proteomes" id="UP000709295">
    <property type="component" value="Unassembled WGS sequence"/>
</dbReference>
<name>A0A8J5M2B3_9STRA</name>
<keyword evidence="8" id="KW-0520">NAD</keyword>
<organism evidence="11 12">
    <name type="scientific">Phytophthora aleatoria</name>
    <dbReference type="NCBI Taxonomy" id="2496075"/>
    <lineage>
        <taxon>Eukaryota</taxon>
        <taxon>Sar</taxon>
        <taxon>Stramenopiles</taxon>
        <taxon>Oomycota</taxon>
        <taxon>Peronosporomycetes</taxon>
        <taxon>Peronosporales</taxon>
        <taxon>Peronosporaceae</taxon>
        <taxon>Phytophthora</taxon>
    </lineage>
</organism>
<proteinExistence type="predicted"/>
<evidence type="ECO:0000256" key="7">
    <source>
        <dbReference type="ARBA" id="ARBA00022958"/>
    </source>
</evidence>
<dbReference type="PANTHER" id="PTHR13232:SF10">
    <property type="entry name" value="NAD(P)H-HYDRATE EPIMERASE"/>
    <property type="match status" value="1"/>
</dbReference>
<sequence>MLKITRVGTDLLLRLPVSLEGDGIHFDEQLMSATHGFSIDQLMELAGLSVAAAVGKQFPSTTETTAATRGFKRVLVVAGPGNNGGDALVAARHLEVKSFIVVSIVIGPDTDGFGWQHFGYSPSILYPKRSAKPLFQGLMAQCEQLKIPFLEQIQDASAIDAAYDLILDGIFGFSFSGSIRPPFDHVVGTLRKCHLPIISIDIPSGWHVEKGNEGGIGLEPQMLISLTAPKLCAKFFTGPDKIHYVGGRFVPKSLAEEFNLELPEYPGAEQCVKLPIPY</sequence>
<keyword evidence="7" id="KW-0630">Potassium</keyword>
<gene>
    <name evidence="11" type="ORF">JG688_00012083</name>
</gene>
<keyword evidence="5" id="KW-0547">Nucleotide-binding</keyword>
<evidence type="ECO:0000256" key="6">
    <source>
        <dbReference type="ARBA" id="ARBA00022857"/>
    </source>
</evidence>
<keyword evidence="6" id="KW-0521">NADP</keyword>
<keyword evidence="4" id="KW-0479">Metal-binding</keyword>
<dbReference type="InterPro" id="IPR032976">
    <property type="entry name" value="YJEFN_prot_NAXE-like"/>
</dbReference>
<dbReference type="EMBL" id="JAENGY010000903">
    <property type="protein sequence ID" value="KAG6955001.1"/>
    <property type="molecule type" value="Genomic_DNA"/>
</dbReference>
<dbReference type="PROSITE" id="PS51385">
    <property type="entry name" value="YJEF_N"/>
    <property type="match status" value="1"/>
</dbReference>
<dbReference type="GO" id="GO:0005739">
    <property type="term" value="C:mitochondrion"/>
    <property type="evidence" value="ECO:0007669"/>
    <property type="project" value="TreeGrafter"/>
</dbReference>
<keyword evidence="12" id="KW-1185">Reference proteome</keyword>
<comment type="catalytic activity">
    <reaction evidence="1">
        <text>(6R)-NADHX = (6S)-NADHX</text>
        <dbReference type="Rhea" id="RHEA:32215"/>
        <dbReference type="ChEBI" id="CHEBI:64074"/>
        <dbReference type="ChEBI" id="CHEBI:64075"/>
        <dbReference type="EC" id="5.1.99.6"/>
    </reaction>
</comment>
<comment type="catalytic activity">
    <reaction evidence="2">
        <text>(6R)-NADPHX = (6S)-NADPHX</text>
        <dbReference type="Rhea" id="RHEA:32227"/>
        <dbReference type="ChEBI" id="CHEBI:64076"/>
        <dbReference type="ChEBI" id="CHEBI:64077"/>
        <dbReference type="EC" id="5.1.99.6"/>
    </reaction>
</comment>
<keyword evidence="9" id="KW-0413">Isomerase</keyword>
<dbReference type="GO" id="GO:0000166">
    <property type="term" value="F:nucleotide binding"/>
    <property type="evidence" value="ECO:0007669"/>
    <property type="project" value="UniProtKB-KW"/>
</dbReference>
<dbReference type="GO" id="GO:0046872">
    <property type="term" value="F:metal ion binding"/>
    <property type="evidence" value="ECO:0007669"/>
    <property type="project" value="UniProtKB-KW"/>
</dbReference>
<feature type="domain" description="YjeF N-terminal" evidence="10">
    <location>
        <begin position="24"/>
        <end position="262"/>
    </location>
</feature>
<evidence type="ECO:0000256" key="9">
    <source>
        <dbReference type="ARBA" id="ARBA00023235"/>
    </source>
</evidence>
<evidence type="ECO:0000256" key="5">
    <source>
        <dbReference type="ARBA" id="ARBA00022741"/>
    </source>
</evidence>
<dbReference type="InterPro" id="IPR004443">
    <property type="entry name" value="YjeF_N_dom"/>
</dbReference>